<evidence type="ECO:0000256" key="1">
    <source>
        <dbReference type="SAM" id="SignalP"/>
    </source>
</evidence>
<reference evidence="2 3" key="1">
    <citation type="submission" date="2020-08" db="EMBL/GenBank/DDBJ databases">
        <title>Genome public.</title>
        <authorList>
            <person name="Liu C."/>
            <person name="Sun Q."/>
        </authorList>
    </citation>
    <scope>NUCLEOTIDE SEQUENCE [LARGE SCALE GENOMIC DNA]</scope>
    <source>
        <strain evidence="2 3">NSJ-34</strain>
    </source>
</reference>
<keyword evidence="1" id="KW-0732">Signal</keyword>
<feature type="chain" id="PRO_5047091394" evidence="1">
    <location>
        <begin position="30"/>
        <end position="208"/>
    </location>
</feature>
<evidence type="ECO:0000313" key="3">
    <source>
        <dbReference type="Proteomes" id="UP000654573"/>
    </source>
</evidence>
<accession>A0ABR7FHL0</accession>
<gene>
    <name evidence="2" type="ORF">H8S76_20780</name>
</gene>
<dbReference type="EMBL" id="JACOOU010000011">
    <property type="protein sequence ID" value="MBC5674687.1"/>
    <property type="molecule type" value="Genomic_DNA"/>
</dbReference>
<protein>
    <submittedName>
        <fullName evidence="2">Uncharacterized protein</fullName>
    </submittedName>
</protein>
<proteinExistence type="predicted"/>
<organism evidence="2 3">
    <name type="scientific">Blautia celeris</name>
    <dbReference type="NCBI Taxonomy" id="2763026"/>
    <lineage>
        <taxon>Bacteria</taxon>
        <taxon>Bacillati</taxon>
        <taxon>Bacillota</taxon>
        <taxon>Clostridia</taxon>
        <taxon>Lachnospirales</taxon>
        <taxon>Lachnospiraceae</taxon>
        <taxon>Blautia</taxon>
    </lineage>
</organism>
<feature type="signal peptide" evidence="1">
    <location>
        <begin position="1"/>
        <end position="29"/>
    </location>
</feature>
<evidence type="ECO:0000313" key="2">
    <source>
        <dbReference type="EMBL" id="MBC5674687.1"/>
    </source>
</evidence>
<name>A0ABR7FHL0_9FIRM</name>
<sequence>MKRRRTTRLGVVALALTLITMTMTGGTLAKYTAEVTGDTTATVAKFAFDLNGASEQTEKKTINLSSMFSNTYNDEMVKAAEGKKVVAPGTSGKVKITLDNKGEVKIAPAFNISETNAQNIPLQYAITETEAVPVSDDEWKKSENLITTTDPVIVGSSKIFYLHWRWNPKSVDTADTTLGIKTSLDTVKIEISCTVSQVIPESQPTPGS</sequence>
<dbReference type="Proteomes" id="UP000654573">
    <property type="component" value="Unassembled WGS sequence"/>
</dbReference>
<comment type="caution">
    <text evidence="2">The sequence shown here is derived from an EMBL/GenBank/DDBJ whole genome shotgun (WGS) entry which is preliminary data.</text>
</comment>
<dbReference type="RefSeq" id="WP_052099512.1">
    <property type="nucleotide sequence ID" value="NZ_JACOOU010000011.1"/>
</dbReference>
<keyword evidence="3" id="KW-1185">Reference proteome</keyword>